<reference evidence="1 2" key="1">
    <citation type="journal article" date="2022" name="DNA Res.">
        <title>Chromosomal-level genome assembly of the orchid tree Bauhinia variegata (Leguminosae; Cercidoideae) supports the allotetraploid origin hypothesis of Bauhinia.</title>
        <authorList>
            <person name="Zhong Y."/>
            <person name="Chen Y."/>
            <person name="Zheng D."/>
            <person name="Pang J."/>
            <person name="Liu Y."/>
            <person name="Luo S."/>
            <person name="Meng S."/>
            <person name="Qian L."/>
            <person name="Wei D."/>
            <person name="Dai S."/>
            <person name="Zhou R."/>
        </authorList>
    </citation>
    <scope>NUCLEOTIDE SEQUENCE [LARGE SCALE GENOMIC DNA]</scope>
    <source>
        <strain evidence="1">BV-YZ2020</strain>
    </source>
</reference>
<comment type="caution">
    <text evidence="1">The sequence shown here is derived from an EMBL/GenBank/DDBJ whole genome shotgun (WGS) entry which is preliminary data.</text>
</comment>
<dbReference type="Proteomes" id="UP000828941">
    <property type="component" value="Chromosome 3"/>
</dbReference>
<evidence type="ECO:0000313" key="2">
    <source>
        <dbReference type="Proteomes" id="UP000828941"/>
    </source>
</evidence>
<dbReference type="EMBL" id="CM039428">
    <property type="protein sequence ID" value="KAI4352197.1"/>
    <property type="molecule type" value="Genomic_DNA"/>
</dbReference>
<evidence type="ECO:0000313" key="1">
    <source>
        <dbReference type="EMBL" id="KAI4352197.1"/>
    </source>
</evidence>
<accession>A0ACB9PTZ0</accession>
<organism evidence="1 2">
    <name type="scientific">Bauhinia variegata</name>
    <name type="common">Purple orchid tree</name>
    <name type="synonym">Phanera variegata</name>
    <dbReference type="NCBI Taxonomy" id="167791"/>
    <lineage>
        <taxon>Eukaryota</taxon>
        <taxon>Viridiplantae</taxon>
        <taxon>Streptophyta</taxon>
        <taxon>Embryophyta</taxon>
        <taxon>Tracheophyta</taxon>
        <taxon>Spermatophyta</taxon>
        <taxon>Magnoliopsida</taxon>
        <taxon>eudicotyledons</taxon>
        <taxon>Gunneridae</taxon>
        <taxon>Pentapetalae</taxon>
        <taxon>rosids</taxon>
        <taxon>fabids</taxon>
        <taxon>Fabales</taxon>
        <taxon>Fabaceae</taxon>
        <taxon>Cercidoideae</taxon>
        <taxon>Cercideae</taxon>
        <taxon>Bauhiniinae</taxon>
        <taxon>Bauhinia</taxon>
    </lineage>
</organism>
<keyword evidence="2" id="KW-1185">Reference proteome</keyword>
<name>A0ACB9PTZ0_BAUVA</name>
<sequence length="289" mass="31979">MASHFPDPSSFPSMPLSYMIILFILLNVISSVHTFDYFSSCANQFSCGDLRNVGFPFWGDGRPEGCGYPDLYLKCTGNLTYITIKNISYLVKEVHPEKNTLKIARAEYSKGLCPSQFLNTNTDVIDHNLFDYLSGYQNLTLFYGCNVGFPWKILGLFDCPVNGVADTHAYPLLGAWVPIGGFCKYSVVVPVPSTFTVADLANLQAIGEAVKDGFEVKWTVGAKECNECLQSGGVCGYVYDLNKPTCYCKGSDSGSRVCDADAKAPQGYPRNIPRSHCPFYFLEEPWSLQ</sequence>
<proteinExistence type="predicted"/>
<gene>
    <name evidence="1" type="ORF">L6164_006470</name>
</gene>
<protein>
    <submittedName>
        <fullName evidence="1">Uncharacterized protein</fullName>
    </submittedName>
</protein>